<dbReference type="Pfam" id="PF11085">
    <property type="entry name" value="YqhR"/>
    <property type="match status" value="1"/>
</dbReference>
<protein>
    <submittedName>
        <fullName evidence="3">YqhR family membrane protein</fullName>
    </submittedName>
</protein>
<comment type="caution">
    <text evidence="3">The sequence shown here is derived from an EMBL/GenBank/DDBJ whole genome shotgun (WGS) entry which is preliminary data.</text>
</comment>
<keyword evidence="2" id="KW-0472">Membrane</keyword>
<feature type="transmembrane region" description="Helical" evidence="2">
    <location>
        <begin position="65"/>
        <end position="90"/>
    </location>
</feature>
<feature type="transmembrane region" description="Helical" evidence="2">
    <location>
        <begin position="127"/>
        <end position="151"/>
    </location>
</feature>
<feature type="transmembrane region" description="Helical" evidence="2">
    <location>
        <begin position="97"/>
        <end position="115"/>
    </location>
</feature>
<keyword evidence="4" id="KW-1185">Reference proteome</keyword>
<feature type="region of interest" description="Disordered" evidence="1">
    <location>
        <begin position="159"/>
        <end position="179"/>
    </location>
</feature>
<dbReference type="Proteomes" id="UP001161691">
    <property type="component" value="Unassembled WGS sequence"/>
</dbReference>
<reference evidence="3" key="1">
    <citation type="submission" date="2023-04" db="EMBL/GenBank/DDBJ databases">
        <title>Comparative genomic analysis of Cohnella hashimotonis sp. nov., isolated from the International Space Station.</title>
        <authorList>
            <person name="Venkateswaran K."/>
            <person name="Simpson A."/>
        </authorList>
    </citation>
    <scope>NUCLEOTIDE SEQUENCE</scope>
    <source>
        <strain evidence="3">F6_2S_P_1</strain>
    </source>
</reference>
<dbReference type="InterPro" id="IPR024563">
    <property type="entry name" value="YqhR"/>
</dbReference>
<feature type="transmembrane region" description="Helical" evidence="2">
    <location>
        <begin position="20"/>
        <end position="45"/>
    </location>
</feature>
<proteinExistence type="predicted"/>
<evidence type="ECO:0000313" key="3">
    <source>
        <dbReference type="EMBL" id="MDI4645342.1"/>
    </source>
</evidence>
<evidence type="ECO:0000313" key="4">
    <source>
        <dbReference type="Proteomes" id="UP001161691"/>
    </source>
</evidence>
<name>A0ABT6THM5_9BACL</name>
<dbReference type="RefSeq" id="WP_282908282.1">
    <property type="nucleotide sequence ID" value="NZ_JAGRPV010000001.1"/>
</dbReference>
<keyword evidence="2" id="KW-0812">Transmembrane</keyword>
<evidence type="ECO:0000256" key="2">
    <source>
        <dbReference type="SAM" id="Phobius"/>
    </source>
</evidence>
<organism evidence="3 4">
    <name type="scientific">Cohnella hashimotonis</name>
    <dbReference type="NCBI Taxonomy" id="2826895"/>
    <lineage>
        <taxon>Bacteria</taxon>
        <taxon>Bacillati</taxon>
        <taxon>Bacillota</taxon>
        <taxon>Bacilli</taxon>
        <taxon>Bacillales</taxon>
        <taxon>Paenibacillaceae</taxon>
        <taxon>Cohnella</taxon>
    </lineage>
</organism>
<sequence length="179" mass="19851">MEQSQNKSKGTGRTKHPAVYCLTLGLFAGLIWGLLRWLTVAMNLTKVPQAFLADPFIKRERLDTVAWHCVGLALFVVMSILAAYLYWLILGKLKGPWPGLLFGAAWWGLLFLWIGPMTGAVPAFKEIGLGSIFTECSIYLLWGLFIGYSFAFEFHKESAREPKSPNGDQAGRSGDPQPA</sequence>
<dbReference type="EMBL" id="JAGRPV010000001">
    <property type="protein sequence ID" value="MDI4645342.1"/>
    <property type="molecule type" value="Genomic_DNA"/>
</dbReference>
<keyword evidence="2" id="KW-1133">Transmembrane helix</keyword>
<gene>
    <name evidence="3" type="ORF">KB449_10235</name>
</gene>
<accession>A0ABT6THM5</accession>
<evidence type="ECO:0000256" key="1">
    <source>
        <dbReference type="SAM" id="MobiDB-lite"/>
    </source>
</evidence>